<evidence type="ECO:0000313" key="3">
    <source>
        <dbReference type="Proteomes" id="UP001596044"/>
    </source>
</evidence>
<dbReference type="RefSeq" id="WP_270879351.1">
    <property type="nucleotide sequence ID" value="NZ_JAQFVF010000023.1"/>
</dbReference>
<dbReference type="Proteomes" id="UP001596044">
    <property type="component" value="Unassembled WGS sequence"/>
</dbReference>
<feature type="transmembrane region" description="Helical" evidence="1">
    <location>
        <begin position="12"/>
        <end position="28"/>
    </location>
</feature>
<comment type="caution">
    <text evidence="2">The sequence shown here is derived from an EMBL/GenBank/DDBJ whole genome shotgun (WGS) entry which is preliminary data.</text>
</comment>
<dbReference type="Pfam" id="PF06961">
    <property type="entry name" value="DUF1294"/>
    <property type="match status" value="1"/>
</dbReference>
<keyword evidence="1" id="KW-0812">Transmembrane</keyword>
<reference evidence="3" key="1">
    <citation type="journal article" date="2019" name="Int. J. Syst. Evol. Microbiol.">
        <title>The Global Catalogue of Microorganisms (GCM) 10K type strain sequencing project: providing services to taxonomists for standard genome sequencing and annotation.</title>
        <authorList>
            <consortium name="The Broad Institute Genomics Platform"/>
            <consortium name="The Broad Institute Genome Sequencing Center for Infectious Disease"/>
            <person name="Wu L."/>
            <person name="Ma J."/>
        </authorList>
    </citation>
    <scope>NUCLEOTIDE SEQUENCE [LARGE SCALE GENOMIC DNA]</scope>
    <source>
        <strain evidence="3">KACC 11904</strain>
    </source>
</reference>
<keyword evidence="1" id="KW-0472">Membrane</keyword>
<evidence type="ECO:0000313" key="2">
    <source>
        <dbReference type="EMBL" id="MFC5453100.1"/>
    </source>
</evidence>
<name>A0ABW0KIQ2_9BACL</name>
<feature type="transmembrane region" description="Helical" evidence="1">
    <location>
        <begin position="49"/>
        <end position="65"/>
    </location>
</feature>
<keyword evidence="3" id="KW-1185">Reference proteome</keyword>
<keyword evidence="1" id="KW-1133">Transmembrane helix</keyword>
<dbReference type="EMBL" id="JBHSMJ010000065">
    <property type="protein sequence ID" value="MFC5453100.1"/>
    <property type="molecule type" value="Genomic_DNA"/>
</dbReference>
<evidence type="ECO:0000256" key="1">
    <source>
        <dbReference type="SAM" id="Phobius"/>
    </source>
</evidence>
<sequence length="99" mass="10980">MLLSIETKVELMTYFLCYLLLMNVITFIEMGHDKAQAKKGGQRVPEKRLFLLAAIGGGIGGWLGMKAWRHKTKHTSFIVGMPLLTGLNAICVIAVVMNM</sequence>
<gene>
    <name evidence="2" type="ORF">ACFPOG_33330</name>
</gene>
<feature type="transmembrane region" description="Helical" evidence="1">
    <location>
        <begin position="77"/>
        <end position="97"/>
    </location>
</feature>
<accession>A0ABW0KIQ2</accession>
<protein>
    <submittedName>
        <fullName evidence="2">DUF1294 domain-containing protein</fullName>
    </submittedName>
</protein>
<proteinExistence type="predicted"/>
<dbReference type="InterPro" id="IPR010718">
    <property type="entry name" value="DUF1294"/>
</dbReference>
<organism evidence="2 3">
    <name type="scientific">Paenibacillus aestuarii</name>
    <dbReference type="NCBI Taxonomy" id="516965"/>
    <lineage>
        <taxon>Bacteria</taxon>
        <taxon>Bacillati</taxon>
        <taxon>Bacillota</taxon>
        <taxon>Bacilli</taxon>
        <taxon>Bacillales</taxon>
        <taxon>Paenibacillaceae</taxon>
        <taxon>Paenibacillus</taxon>
    </lineage>
</organism>